<feature type="region of interest" description="Disordered" evidence="1">
    <location>
        <begin position="119"/>
        <end position="156"/>
    </location>
</feature>
<keyword evidence="3" id="KW-1185">Reference proteome</keyword>
<evidence type="ECO:0000256" key="1">
    <source>
        <dbReference type="SAM" id="MobiDB-lite"/>
    </source>
</evidence>
<dbReference type="RefSeq" id="WP_204468732.1">
    <property type="nucleotide sequence ID" value="NZ_JAFBCV010000018.1"/>
</dbReference>
<sequence>MSCKKCKKDFCTCQNVDPSIQRFQRTPLNGCPTDPCSVGAFGATGPTGPTGPTGATGIGITGPTGPGGTGAGITGATGATGLDGATGPTGATGPAGTGAGITGATGATGLDGATGATGITGPTGPGGGGSGITGPTGPTGATGPGGGITGPTGATGFTGVTGITGATGVTGPTGGGGGEIFAALRAVRNIGTTIPAQGIFTVDYDATQYLVNAGFDGINFITQIGGIYQIEAGLQATLLDPITQTSPENFLYIQVNGITVAENNTVTNTAQNTFQVSTSVFLNPGDTVAIAVQSDQDVNIDPNAEVSFFSVTRLPSPEII</sequence>
<evidence type="ECO:0000313" key="3">
    <source>
        <dbReference type="Proteomes" id="UP001179280"/>
    </source>
</evidence>
<evidence type="ECO:0000313" key="2">
    <source>
        <dbReference type="EMBL" id="MBM7840860.1"/>
    </source>
</evidence>
<dbReference type="InterPro" id="IPR050149">
    <property type="entry name" value="Collagen_superfamily"/>
</dbReference>
<dbReference type="EMBL" id="JAFBCV010000018">
    <property type="protein sequence ID" value="MBM7840860.1"/>
    <property type="molecule type" value="Genomic_DNA"/>
</dbReference>
<feature type="compositionally biased region" description="Gly residues" evidence="1">
    <location>
        <begin position="121"/>
        <end position="134"/>
    </location>
</feature>
<dbReference type="PANTHER" id="PTHR24023">
    <property type="entry name" value="COLLAGEN ALPHA"/>
    <property type="match status" value="1"/>
</dbReference>
<accession>A0ABS2T049</accession>
<comment type="caution">
    <text evidence="2">The sequence shown here is derived from an EMBL/GenBank/DDBJ whole genome shotgun (WGS) entry which is preliminary data.</text>
</comment>
<organism evidence="2 3">
    <name type="scientific">Shouchella xiaoxiensis</name>
    <dbReference type="NCBI Taxonomy" id="766895"/>
    <lineage>
        <taxon>Bacteria</taxon>
        <taxon>Bacillati</taxon>
        <taxon>Bacillota</taxon>
        <taxon>Bacilli</taxon>
        <taxon>Bacillales</taxon>
        <taxon>Bacillaceae</taxon>
        <taxon>Shouchella</taxon>
    </lineage>
</organism>
<dbReference type="Proteomes" id="UP001179280">
    <property type="component" value="Unassembled WGS sequence"/>
</dbReference>
<reference evidence="2" key="1">
    <citation type="submission" date="2021-01" db="EMBL/GenBank/DDBJ databases">
        <title>Genomic Encyclopedia of Type Strains, Phase IV (KMG-IV): sequencing the most valuable type-strain genomes for metagenomic binning, comparative biology and taxonomic classification.</title>
        <authorList>
            <person name="Goeker M."/>
        </authorList>
    </citation>
    <scope>NUCLEOTIDE SEQUENCE</scope>
    <source>
        <strain evidence="2">DSM 21943</strain>
    </source>
</reference>
<gene>
    <name evidence="2" type="ORF">JOC54_004153</name>
</gene>
<dbReference type="PANTHER" id="PTHR24023:SF1095">
    <property type="entry name" value="EGF-LIKE DOMAIN-CONTAINING PROTEIN"/>
    <property type="match status" value="1"/>
</dbReference>
<name>A0ABS2T049_9BACI</name>
<protein>
    <recommendedName>
        <fullName evidence="4">Collagen triple helix repeat protein</fullName>
    </recommendedName>
</protein>
<feature type="compositionally biased region" description="Gly residues" evidence="1">
    <location>
        <begin position="140"/>
        <end position="150"/>
    </location>
</feature>
<evidence type="ECO:0008006" key="4">
    <source>
        <dbReference type="Google" id="ProtNLM"/>
    </source>
</evidence>
<proteinExistence type="predicted"/>